<reference evidence="2 3" key="1">
    <citation type="submission" date="2013-03" db="EMBL/GenBank/DDBJ databases">
        <title>The Genome Sequence of Cladophialophora carrionii CBS 160.54.</title>
        <authorList>
            <consortium name="The Broad Institute Genomics Platform"/>
            <person name="Cuomo C."/>
            <person name="de Hoog S."/>
            <person name="Gorbushina A."/>
            <person name="Walker B."/>
            <person name="Young S.K."/>
            <person name="Zeng Q."/>
            <person name="Gargeya S."/>
            <person name="Fitzgerald M."/>
            <person name="Haas B."/>
            <person name="Abouelleil A."/>
            <person name="Allen A.W."/>
            <person name="Alvarado L."/>
            <person name="Arachchi H.M."/>
            <person name="Berlin A.M."/>
            <person name="Chapman S.B."/>
            <person name="Gainer-Dewar J."/>
            <person name="Goldberg J."/>
            <person name="Griggs A."/>
            <person name="Gujja S."/>
            <person name="Hansen M."/>
            <person name="Howarth C."/>
            <person name="Imamovic A."/>
            <person name="Ireland A."/>
            <person name="Larimer J."/>
            <person name="McCowan C."/>
            <person name="Murphy C."/>
            <person name="Pearson M."/>
            <person name="Poon T.W."/>
            <person name="Priest M."/>
            <person name="Roberts A."/>
            <person name="Saif S."/>
            <person name="Shea T."/>
            <person name="Sisk P."/>
            <person name="Sykes S."/>
            <person name="Wortman J."/>
            <person name="Nusbaum C."/>
            <person name="Birren B."/>
        </authorList>
    </citation>
    <scope>NUCLEOTIDE SEQUENCE [LARGE SCALE GENOMIC DNA]</scope>
    <source>
        <strain evidence="2 3">CBS 160.54</strain>
    </source>
</reference>
<accession>V9DH47</accession>
<dbReference type="Pfam" id="PF05721">
    <property type="entry name" value="PhyH"/>
    <property type="match status" value="1"/>
</dbReference>
<dbReference type="Gene3D" id="2.60.120.620">
    <property type="entry name" value="q2cbj1_9rhob like domain"/>
    <property type="match status" value="1"/>
</dbReference>
<evidence type="ECO:0000313" key="3">
    <source>
        <dbReference type="Proteomes" id="UP000030678"/>
    </source>
</evidence>
<name>V9DH47_9EURO</name>
<dbReference type="AlphaFoldDB" id="V9DH47"/>
<dbReference type="SUPFAM" id="SSF51197">
    <property type="entry name" value="Clavaminate synthase-like"/>
    <property type="match status" value="1"/>
</dbReference>
<proteinExistence type="predicted"/>
<dbReference type="OrthoDB" id="4664297at2759"/>
<protein>
    <recommendedName>
        <fullName evidence="4">Phytanoyl-CoA dioxygenase</fullName>
    </recommendedName>
</protein>
<evidence type="ECO:0008006" key="4">
    <source>
        <dbReference type="Google" id="ProtNLM"/>
    </source>
</evidence>
<evidence type="ECO:0000256" key="1">
    <source>
        <dbReference type="SAM" id="MobiDB-lite"/>
    </source>
</evidence>
<evidence type="ECO:0000313" key="2">
    <source>
        <dbReference type="EMBL" id="ETI26175.1"/>
    </source>
</evidence>
<dbReference type="EMBL" id="KB822703">
    <property type="protein sequence ID" value="ETI26175.1"/>
    <property type="molecule type" value="Genomic_DNA"/>
</dbReference>
<dbReference type="Proteomes" id="UP000030678">
    <property type="component" value="Unassembled WGS sequence"/>
</dbReference>
<dbReference type="HOGENOM" id="CLU_053011_0_0_1"/>
<dbReference type="RefSeq" id="XP_008725520.1">
    <property type="nucleotide sequence ID" value="XM_008727298.1"/>
</dbReference>
<dbReference type="VEuPathDB" id="FungiDB:G647_02952"/>
<feature type="region of interest" description="Disordered" evidence="1">
    <location>
        <begin position="330"/>
        <end position="360"/>
    </location>
</feature>
<feature type="compositionally biased region" description="Basic and acidic residues" evidence="1">
    <location>
        <begin position="330"/>
        <end position="339"/>
    </location>
</feature>
<dbReference type="GeneID" id="19981445"/>
<organism evidence="2 3">
    <name type="scientific">Cladophialophora carrionii CBS 160.54</name>
    <dbReference type="NCBI Taxonomy" id="1279043"/>
    <lineage>
        <taxon>Eukaryota</taxon>
        <taxon>Fungi</taxon>
        <taxon>Dikarya</taxon>
        <taxon>Ascomycota</taxon>
        <taxon>Pezizomycotina</taxon>
        <taxon>Eurotiomycetes</taxon>
        <taxon>Chaetothyriomycetidae</taxon>
        <taxon>Chaetothyriales</taxon>
        <taxon>Herpotrichiellaceae</taxon>
        <taxon>Cladophialophora</taxon>
    </lineage>
</organism>
<dbReference type="InterPro" id="IPR008775">
    <property type="entry name" value="Phytyl_CoA_dOase-like"/>
</dbReference>
<gene>
    <name evidence="2" type="ORF">G647_02952</name>
</gene>
<sequence>MAPPAGSTGSTGYKVLTPDQVSHFMQHGYVVIEQCFSKEASDEWTKDVWTRLGMDPADKTTWTRERTNMPEHRRLQVPDFAPKAWDAICDLVGGEDRVTEMSKTWSDSFIVNLGTPEGEGKEYGPKELDGWHVDGDFFIHFLDSPEQALLVIPLFTDIHPNGGGTWICSEGPARIGKHLYDHPEGVTPHMTPVTDDTDDTPATDPGLAFFNSTIQDRADASFHEMTGRQGDVILLHPLTLHTASKNGRRLPRIITNPPVSLVEPFNFDRESSVAEEPYSLVERKTIQDLGGQEALTGWKVTGQRRRVVPERLRVQARWLEEEARRLRDAGREYADRTQTEESMLEQAKGLRPIPEMAEAR</sequence>